<dbReference type="InterPro" id="IPR058509">
    <property type="entry name" value="DUF8196"/>
</dbReference>
<dbReference type="PANTHER" id="PTHR34314:SF6">
    <property type="entry name" value="DUF3782 DOMAIN-CONTAINING PROTEIN"/>
    <property type="match status" value="1"/>
</dbReference>
<gene>
    <name evidence="2" type="ORF">ENM11_00125</name>
</gene>
<dbReference type="Pfam" id="PF26618">
    <property type="entry name" value="DUF8196"/>
    <property type="match status" value="1"/>
</dbReference>
<sequence length="279" mass="33184">MSMDLKRELLRLLDEDEEFRYAVAGRIGILEILKRLDRLEEGQNKLWESNNRLWEEVRSLREGQEKLWESQNKLWEGQNKLWEEVRSLREGQEKLWEGQEKLWEEVRSLRESQNKLWEGQEKLWEEVRSLREGQNRLWEEVRDMRVTLNRVAVTLDRLTISVEEEALSFIRHRLKTDMGIDVKLERVFIDSREINIYGCSEDVCVVGEAAVRLGARLVDELLNKVAMLKTIRPDLLRPRLIKVIYADYVTPEALDHARENGVWVLKWSGDLTPLKIEYS</sequence>
<evidence type="ECO:0000259" key="1">
    <source>
        <dbReference type="Pfam" id="PF26618"/>
    </source>
</evidence>
<protein>
    <recommendedName>
        <fullName evidence="1">DUF8196 domain-containing protein</fullName>
    </recommendedName>
</protein>
<feature type="domain" description="DUF8196" evidence="1">
    <location>
        <begin position="164"/>
        <end position="273"/>
    </location>
</feature>
<accession>A0A7C5QC98</accession>
<comment type="caution">
    <text evidence="2">The sequence shown here is derived from an EMBL/GenBank/DDBJ whole genome shotgun (WGS) entry which is preliminary data.</text>
</comment>
<name>A0A7C5QC98_CALS0</name>
<dbReference type="AlphaFoldDB" id="A0A7C5QC98"/>
<dbReference type="PANTHER" id="PTHR34314">
    <property type="entry name" value="CRENARCHAEAL PROTEIN, PUTATIVE-RELATED"/>
    <property type="match status" value="1"/>
</dbReference>
<organism evidence="2">
    <name type="scientific">Caldiarchaeum subterraneum</name>
    <dbReference type="NCBI Taxonomy" id="311458"/>
    <lineage>
        <taxon>Archaea</taxon>
        <taxon>Nitrososphaerota</taxon>
        <taxon>Candidatus Caldarchaeales</taxon>
        <taxon>Candidatus Caldarchaeaceae</taxon>
        <taxon>Candidatus Caldarchaeum</taxon>
    </lineage>
</organism>
<dbReference type="EMBL" id="DRWN01000003">
    <property type="protein sequence ID" value="HHK67551.1"/>
    <property type="molecule type" value="Genomic_DNA"/>
</dbReference>
<proteinExistence type="predicted"/>
<reference evidence="2" key="1">
    <citation type="journal article" date="2020" name="mSystems">
        <title>Genome- and Community-Level Interaction Insights into Carbon Utilization and Element Cycling Functions of Hydrothermarchaeota in Hydrothermal Sediment.</title>
        <authorList>
            <person name="Zhou Z."/>
            <person name="Liu Y."/>
            <person name="Xu W."/>
            <person name="Pan J."/>
            <person name="Luo Z.H."/>
            <person name="Li M."/>
        </authorList>
    </citation>
    <scope>NUCLEOTIDE SEQUENCE [LARGE SCALE GENOMIC DNA]</scope>
    <source>
        <strain evidence="2">SpSt-1056</strain>
    </source>
</reference>
<evidence type="ECO:0000313" key="2">
    <source>
        <dbReference type="EMBL" id="HHK67551.1"/>
    </source>
</evidence>